<evidence type="ECO:0000256" key="3">
    <source>
        <dbReference type="ARBA" id="ARBA00022801"/>
    </source>
</evidence>
<protein>
    <submittedName>
        <fullName evidence="6">Cyanophycinase-related exopeptidase</fullName>
    </submittedName>
</protein>
<reference evidence="6 7" key="1">
    <citation type="submission" date="2015-12" db="EMBL/GenBank/DDBJ databases">
        <title>Complete genome of Roseateles depolymerans KCTC 42856.</title>
        <authorList>
            <person name="Kim K.M."/>
        </authorList>
    </citation>
    <scope>NUCLEOTIDE SEQUENCE [LARGE SCALE GENOMIC DNA]</scope>
    <source>
        <strain evidence="6 7">KCTC 42856</strain>
    </source>
</reference>
<keyword evidence="2" id="KW-0645">Protease</keyword>
<dbReference type="InterPro" id="IPR029062">
    <property type="entry name" value="Class_I_gatase-like"/>
</dbReference>
<dbReference type="Gene3D" id="3.40.50.880">
    <property type="match status" value="1"/>
</dbReference>
<dbReference type="STRING" id="76731.RD2015_3205"/>
<dbReference type="EMBL" id="CP013729">
    <property type="protein sequence ID" value="ALV07665.1"/>
    <property type="molecule type" value="Genomic_DNA"/>
</dbReference>
<evidence type="ECO:0000256" key="1">
    <source>
        <dbReference type="ARBA" id="ARBA00006534"/>
    </source>
</evidence>
<dbReference type="PANTHER" id="PTHR36175">
    <property type="entry name" value="CYANOPHYCINASE"/>
    <property type="match status" value="1"/>
</dbReference>
<feature type="compositionally biased region" description="Low complexity" evidence="5">
    <location>
        <begin position="437"/>
        <end position="451"/>
    </location>
</feature>
<accession>A0A0U2U6K3</accession>
<keyword evidence="4" id="KW-0720">Serine protease</keyword>
<name>A0A0U2U6K3_9BURK</name>
<sequence length="451" mass="48449">MDPLDSIQQSGHYGAMQMLSRFLRMPVLLLAACGWHLAQAQTAVVIGGNLRFDNDAVWQRIVDEAGGPGKAKVAVLATASAAPEQSANAIVQVLQRHGAQAEHIPVAPRLEGADLQKNLNDPALIAKVRGASAVFFSGGAQGLIVDTFQPGGKPTAMLEAIWEVYRRGGVVAGTSAGAAIMSRTMFRDALDVMGVMRGQMRDGHEIDRGLGFVSDRLFVDQHFLKRGRIGRMLPLMMAQGYRLGLGIEENSAAVIRGPSVDIIGARGALLVDLRSARTDPTLDMFNVQNARLSYLDNGDHYDLRTGQVTPEQRKTPLPETRIIRASHSLTSPVSTFQTDILGDNRIVQAMAELMTAPSGEVRAMAARVRPGATEPRDRTAFVFRLYRGEGTQGWFNSQGDANDITLLDVRLDVRPVPVPLAAPPRLAANNPPPQPAEAPVGAAAEPSATPR</sequence>
<dbReference type="GO" id="GO:0008236">
    <property type="term" value="F:serine-type peptidase activity"/>
    <property type="evidence" value="ECO:0007669"/>
    <property type="project" value="UniProtKB-KW"/>
</dbReference>
<proteinExistence type="inferred from homology"/>
<evidence type="ECO:0000256" key="4">
    <source>
        <dbReference type="ARBA" id="ARBA00022825"/>
    </source>
</evidence>
<dbReference type="SUPFAM" id="SSF52317">
    <property type="entry name" value="Class I glutamine amidotransferase-like"/>
    <property type="match status" value="1"/>
</dbReference>
<evidence type="ECO:0000256" key="2">
    <source>
        <dbReference type="ARBA" id="ARBA00022670"/>
    </source>
</evidence>
<evidence type="ECO:0000256" key="5">
    <source>
        <dbReference type="SAM" id="MobiDB-lite"/>
    </source>
</evidence>
<dbReference type="Pfam" id="PF03575">
    <property type="entry name" value="Peptidase_S51"/>
    <property type="match status" value="1"/>
</dbReference>
<dbReference type="OrthoDB" id="9799980at2"/>
<comment type="similarity">
    <text evidence="1">Belongs to the peptidase S51 family.</text>
</comment>
<feature type="region of interest" description="Disordered" evidence="5">
    <location>
        <begin position="421"/>
        <end position="451"/>
    </location>
</feature>
<dbReference type="Proteomes" id="UP000060699">
    <property type="component" value="Chromosome"/>
</dbReference>
<dbReference type="GO" id="GO:0006508">
    <property type="term" value="P:proteolysis"/>
    <property type="evidence" value="ECO:0007669"/>
    <property type="project" value="UniProtKB-KW"/>
</dbReference>
<dbReference type="KEGG" id="rdp:RD2015_3205"/>
<dbReference type="PANTHER" id="PTHR36175:SF1">
    <property type="entry name" value="CYANOPHYCINASE"/>
    <property type="match status" value="1"/>
</dbReference>
<dbReference type="RefSeq" id="WP_058935737.1">
    <property type="nucleotide sequence ID" value="NZ_CP013729.1"/>
</dbReference>
<dbReference type="InterPro" id="IPR005320">
    <property type="entry name" value="Peptidase_S51"/>
</dbReference>
<gene>
    <name evidence="6" type="ORF">RD2015_3205</name>
</gene>
<evidence type="ECO:0000313" key="7">
    <source>
        <dbReference type="Proteomes" id="UP000060699"/>
    </source>
</evidence>
<keyword evidence="7" id="KW-1185">Reference proteome</keyword>
<dbReference type="AlphaFoldDB" id="A0A0U2U6K3"/>
<keyword evidence="3" id="KW-0378">Hydrolase</keyword>
<dbReference type="PATRIC" id="fig|76731.3.peg.3283"/>
<dbReference type="CDD" id="cd03145">
    <property type="entry name" value="GAT1_cyanophycinase"/>
    <property type="match status" value="1"/>
</dbReference>
<organism evidence="6 7">
    <name type="scientific">Roseateles depolymerans</name>
    <dbReference type="NCBI Taxonomy" id="76731"/>
    <lineage>
        <taxon>Bacteria</taxon>
        <taxon>Pseudomonadati</taxon>
        <taxon>Pseudomonadota</taxon>
        <taxon>Betaproteobacteria</taxon>
        <taxon>Burkholderiales</taxon>
        <taxon>Sphaerotilaceae</taxon>
        <taxon>Roseateles</taxon>
    </lineage>
</organism>
<evidence type="ECO:0000313" key="6">
    <source>
        <dbReference type="EMBL" id="ALV07665.1"/>
    </source>
</evidence>